<dbReference type="EMBL" id="JARYMX010000007">
    <property type="protein sequence ID" value="KAJ9541908.1"/>
    <property type="molecule type" value="Genomic_DNA"/>
</dbReference>
<evidence type="ECO:0000313" key="1">
    <source>
        <dbReference type="EMBL" id="KAJ9541908.1"/>
    </source>
</evidence>
<organism evidence="1 2">
    <name type="scientific">Centaurea solstitialis</name>
    <name type="common">yellow star-thistle</name>
    <dbReference type="NCBI Taxonomy" id="347529"/>
    <lineage>
        <taxon>Eukaryota</taxon>
        <taxon>Viridiplantae</taxon>
        <taxon>Streptophyta</taxon>
        <taxon>Embryophyta</taxon>
        <taxon>Tracheophyta</taxon>
        <taxon>Spermatophyta</taxon>
        <taxon>Magnoliopsida</taxon>
        <taxon>eudicotyledons</taxon>
        <taxon>Gunneridae</taxon>
        <taxon>Pentapetalae</taxon>
        <taxon>asterids</taxon>
        <taxon>campanulids</taxon>
        <taxon>Asterales</taxon>
        <taxon>Asteraceae</taxon>
        <taxon>Carduoideae</taxon>
        <taxon>Cardueae</taxon>
        <taxon>Centaureinae</taxon>
        <taxon>Centaurea</taxon>
    </lineage>
</organism>
<dbReference type="Proteomes" id="UP001172457">
    <property type="component" value="Chromosome 7"/>
</dbReference>
<evidence type="ECO:0000313" key="2">
    <source>
        <dbReference type="Proteomes" id="UP001172457"/>
    </source>
</evidence>
<keyword evidence="2" id="KW-1185">Reference proteome</keyword>
<proteinExistence type="predicted"/>
<dbReference type="CDD" id="cd09272">
    <property type="entry name" value="RNase_HI_RT_Ty1"/>
    <property type="match status" value="1"/>
</dbReference>
<name>A0AA38SN31_9ASTR</name>
<evidence type="ECO:0008006" key="3">
    <source>
        <dbReference type="Google" id="ProtNLM"/>
    </source>
</evidence>
<sequence>MRFSELAQFCDGTLLYVYNRLWSRLLTDQIPPTKHNDGKAKVLEAMNLIEEKLKERLMFQRVEAAMGMRSRIIGDLDEFIHLSNAPLSRQYKVELESGTTHRKSKHIDTRFHFLRDQVAKKEIVLEYCRSEDQVADILTKPLKYDAFIKMKQKMGMTNLD</sequence>
<accession>A0AA38SN31</accession>
<reference evidence="1" key="1">
    <citation type="submission" date="2023-03" db="EMBL/GenBank/DDBJ databases">
        <title>Chromosome-scale reference genome and RAD-based genetic map of yellow starthistle (Centaurea solstitialis) reveal putative structural variation and QTLs associated with invader traits.</title>
        <authorList>
            <person name="Reatini B."/>
            <person name="Cang F.A."/>
            <person name="Jiang Q."/>
            <person name="Mckibben M.T.W."/>
            <person name="Barker M.S."/>
            <person name="Rieseberg L.H."/>
            <person name="Dlugosch K.M."/>
        </authorList>
    </citation>
    <scope>NUCLEOTIDE SEQUENCE</scope>
    <source>
        <strain evidence="1">CAN-66</strain>
        <tissue evidence="1">Leaf</tissue>
    </source>
</reference>
<comment type="caution">
    <text evidence="1">The sequence shown here is derived from an EMBL/GenBank/DDBJ whole genome shotgun (WGS) entry which is preliminary data.</text>
</comment>
<gene>
    <name evidence="1" type="ORF">OSB04_028414</name>
</gene>
<dbReference type="AlphaFoldDB" id="A0AA38SN31"/>
<protein>
    <recommendedName>
        <fullName evidence="3">Copia protein</fullName>
    </recommendedName>
</protein>